<keyword evidence="1" id="KW-0732">Signal</keyword>
<dbReference type="Gene3D" id="3.40.50.10610">
    <property type="entry name" value="ABC-type transport auxiliary lipoprotein component"/>
    <property type="match status" value="1"/>
</dbReference>
<organism evidence="5 6">
    <name type="scientific">Colwellia psychrerythraea</name>
    <name type="common">Vibrio psychroerythus</name>
    <dbReference type="NCBI Taxonomy" id="28229"/>
    <lineage>
        <taxon>Bacteria</taxon>
        <taxon>Pseudomonadati</taxon>
        <taxon>Pseudomonadota</taxon>
        <taxon>Gammaproteobacteria</taxon>
        <taxon>Alteromonadales</taxon>
        <taxon>Colwelliaceae</taxon>
        <taxon>Colwellia</taxon>
    </lineage>
</organism>
<gene>
    <name evidence="5" type="ORF">GAB14E_1445</name>
</gene>
<accession>A0A099L497</accession>
<evidence type="ECO:0000259" key="2">
    <source>
        <dbReference type="Pfam" id="PF16538"/>
    </source>
</evidence>
<evidence type="ECO:0000259" key="3">
    <source>
        <dbReference type="Pfam" id="PF16539"/>
    </source>
</evidence>
<dbReference type="AlphaFoldDB" id="A0A099L497"/>
<evidence type="ECO:0000313" key="5">
    <source>
        <dbReference type="EMBL" id="KGJ96977.1"/>
    </source>
</evidence>
<feature type="domain" description="Flagellar assembly protein T C-terminal" evidence="2">
    <location>
        <begin position="312"/>
        <end position="388"/>
    </location>
</feature>
<dbReference type="OrthoDB" id="8778507at2"/>
<feature type="domain" description="Flagellar assembly protein T N-terminal" evidence="4">
    <location>
        <begin position="22"/>
        <end position="109"/>
    </location>
</feature>
<dbReference type="InterPro" id="IPR032388">
    <property type="entry name" value="FlgT_C"/>
</dbReference>
<dbReference type="Gene3D" id="3.30.1660.40">
    <property type="entry name" value="FlgT, N-terminal domain"/>
    <property type="match status" value="1"/>
</dbReference>
<comment type="caution">
    <text evidence="5">The sequence shown here is derived from an EMBL/GenBank/DDBJ whole genome shotgun (WGS) entry which is preliminary data.</text>
</comment>
<dbReference type="EMBL" id="JQEC01000004">
    <property type="protein sequence ID" value="KGJ96977.1"/>
    <property type="molecule type" value="Genomic_DNA"/>
</dbReference>
<dbReference type="InterPro" id="IPR032386">
    <property type="entry name" value="FlgT_M"/>
</dbReference>
<dbReference type="InterPro" id="IPR038165">
    <property type="entry name" value="FlgT_C_sf"/>
</dbReference>
<evidence type="ECO:0000313" key="6">
    <source>
        <dbReference type="Proteomes" id="UP000029868"/>
    </source>
</evidence>
<proteinExistence type="predicted"/>
<dbReference type="Pfam" id="PF16539">
    <property type="entry name" value="FlgT_M"/>
    <property type="match status" value="1"/>
</dbReference>
<dbReference type="InterPro" id="IPR032370">
    <property type="entry name" value="FlgT_N"/>
</dbReference>
<dbReference type="Proteomes" id="UP000029868">
    <property type="component" value="Unassembled WGS sequence"/>
</dbReference>
<feature type="chain" id="PRO_5001957643" description="Lipoprotein" evidence="1">
    <location>
        <begin position="22"/>
        <end position="391"/>
    </location>
</feature>
<evidence type="ECO:0000259" key="4">
    <source>
        <dbReference type="Pfam" id="PF16548"/>
    </source>
</evidence>
<feature type="signal peptide" evidence="1">
    <location>
        <begin position="1"/>
        <end position="21"/>
    </location>
</feature>
<dbReference type="RefSeq" id="WP_033080740.1">
    <property type="nucleotide sequence ID" value="NZ_JQEC01000004.1"/>
</dbReference>
<protein>
    <recommendedName>
        <fullName evidence="7">Lipoprotein</fullName>
    </recommendedName>
</protein>
<dbReference type="InterPro" id="IPR038180">
    <property type="entry name" value="FlgT_N_sf"/>
</dbReference>
<feature type="domain" description="Flagellar assembly protein T middle" evidence="3">
    <location>
        <begin position="113"/>
        <end position="269"/>
    </location>
</feature>
<dbReference type="Gene3D" id="2.40.10.410">
    <property type="entry name" value="FlgT, C-terminal domain"/>
    <property type="match status" value="1"/>
</dbReference>
<evidence type="ECO:0000256" key="1">
    <source>
        <dbReference type="SAM" id="SignalP"/>
    </source>
</evidence>
<reference evidence="5 6" key="1">
    <citation type="submission" date="2014-08" db="EMBL/GenBank/DDBJ databases">
        <title>Genomic and Phenotypic Diversity of Colwellia psychrerythraea strains from Disparate Marine Basins.</title>
        <authorList>
            <person name="Techtmann S.M."/>
            <person name="Stelling S.C."/>
            <person name="Utturkar S.M."/>
            <person name="Alshibli N."/>
            <person name="Harris A."/>
            <person name="Brown S.D."/>
            <person name="Hazen T.C."/>
        </authorList>
    </citation>
    <scope>NUCLEOTIDE SEQUENCE [LARGE SCALE GENOMIC DNA]</scope>
    <source>
        <strain evidence="5 6">GAB14E</strain>
    </source>
</reference>
<evidence type="ECO:0008006" key="7">
    <source>
        <dbReference type="Google" id="ProtNLM"/>
    </source>
</evidence>
<dbReference type="Pfam" id="PF16548">
    <property type="entry name" value="FlgT_N"/>
    <property type="match status" value="1"/>
</dbReference>
<name>A0A099L497_COLPS</name>
<dbReference type="PATRIC" id="fig|28229.3.peg.607"/>
<sequence>MHKLIIQLSLFSFLCSFSANSQWYETQGHARTNDTSVELARTKAMENALKKALLVSGASVSSVQQVVNGLLTQDQISIRASGSVNSIELVDEVHSDNLITVTIRADIFPQERKCFAVNFKKSLLLTRSHLINREQANVGEIYLIDKAVIRKLGQQLNLQSAFTKTSSILNNKTEFSRLNNSLASNKVSQLTQSLSESTDSQYIMFSEITNTSFDKQATNSWLFWQQGIYPRNFAINFYLYNGLNGELVWQDSYQNTAPWTFTKRIKVDVGGSAFWHSEYGLMIDNILDKVIKDIDENIMCEPSRGKIIQVQGNQVTINLGREHGLKMGDEFSLLHLTHFTNNSGKSYAGFNLSPYKVKVTKLTRQTATAATPDGRLFGNIQVDDLAVRYEN</sequence>
<dbReference type="Pfam" id="PF16538">
    <property type="entry name" value="FlgT_C"/>
    <property type="match status" value="1"/>
</dbReference>